<evidence type="ECO:0000313" key="2">
    <source>
        <dbReference type="Proteomes" id="UP000245119"/>
    </source>
</evidence>
<sequence length="75" mass="8163">MRAVLARVRRCQKAHACSLGSGGWGLRRGRCNISEGSHLGGWVQETSCILTLHPKSAPRVSRIPAGRVLLNTDAW</sequence>
<dbReference type="AlphaFoldDB" id="A0A2T7NJ31"/>
<name>A0A2T7NJ31_POMCA</name>
<comment type="caution">
    <text evidence="1">The sequence shown here is derived from an EMBL/GenBank/DDBJ whole genome shotgun (WGS) entry which is preliminary data.</text>
</comment>
<dbReference type="EMBL" id="PZQS01000012">
    <property type="protein sequence ID" value="PVD21165.1"/>
    <property type="molecule type" value="Genomic_DNA"/>
</dbReference>
<keyword evidence="2" id="KW-1185">Reference proteome</keyword>
<accession>A0A2T7NJ31</accession>
<dbReference type="Proteomes" id="UP000245119">
    <property type="component" value="Linkage Group LG12"/>
</dbReference>
<organism evidence="1 2">
    <name type="scientific">Pomacea canaliculata</name>
    <name type="common">Golden apple snail</name>
    <dbReference type="NCBI Taxonomy" id="400727"/>
    <lineage>
        <taxon>Eukaryota</taxon>
        <taxon>Metazoa</taxon>
        <taxon>Spiralia</taxon>
        <taxon>Lophotrochozoa</taxon>
        <taxon>Mollusca</taxon>
        <taxon>Gastropoda</taxon>
        <taxon>Caenogastropoda</taxon>
        <taxon>Architaenioglossa</taxon>
        <taxon>Ampullarioidea</taxon>
        <taxon>Ampullariidae</taxon>
        <taxon>Pomacea</taxon>
    </lineage>
</organism>
<protein>
    <submittedName>
        <fullName evidence="1">Uncharacterized protein</fullName>
    </submittedName>
</protein>
<gene>
    <name evidence="1" type="ORF">C0Q70_19332</name>
</gene>
<proteinExistence type="predicted"/>
<evidence type="ECO:0000313" key="1">
    <source>
        <dbReference type="EMBL" id="PVD21165.1"/>
    </source>
</evidence>
<reference evidence="1 2" key="1">
    <citation type="submission" date="2018-04" db="EMBL/GenBank/DDBJ databases">
        <title>The genome of golden apple snail Pomacea canaliculata provides insight into stress tolerance and invasive adaptation.</title>
        <authorList>
            <person name="Liu C."/>
            <person name="Liu B."/>
            <person name="Ren Y."/>
            <person name="Zhang Y."/>
            <person name="Wang H."/>
            <person name="Li S."/>
            <person name="Jiang F."/>
            <person name="Yin L."/>
            <person name="Zhang G."/>
            <person name="Qian W."/>
            <person name="Fan W."/>
        </authorList>
    </citation>
    <scope>NUCLEOTIDE SEQUENCE [LARGE SCALE GENOMIC DNA]</scope>
    <source>
        <strain evidence="1">SZHN2017</strain>
        <tissue evidence="1">Muscle</tissue>
    </source>
</reference>